<gene>
    <name evidence="2" type="ORF">Asru_0458_04</name>
</gene>
<proteinExistence type="predicted"/>
<evidence type="ECO:0000313" key="3">
    <source>
        <dbReference type="Proteomes" id="UP000032680"/>
    </source>
</evidence>
<protein>
    <submittedName>
        <fullName evidence="2">Uncharacterized protein</fullName>
    </submittedName>
</protein>
<dbReference type="EMBL" id="BANB01000458">
    <property type="protein sequence ID" value="GAN77775.1"/>
    <property type="molecule type" value="Genomic_DNA"/>
</dbReference>
<dbReference type="AlphaFoldDB" id="A0A0D6P7N6"/>
<keyword evidence="3" id="KW-1185">Reference proteome</keyword>
<name>A0A0D6P7N6_9PROT</name>
<evidence type="ECO:0000256" key="1">
    <source>
        <dbReference type="SAM" id="MobiDB-lite"/>
    </source>
</evidence>
<accession>A0A0D6P7N6</accession>
<feature type="region of interest" description="Disordered" evidence="1">
    <location>
        <begin position="59"/>
        <end position="83"/>
    </location>
</feature>
<evidence type="ECO:0000313" key="2">
    <source>
        <dbReference type="EMBL" id="GAN77775.1"/>
    </source>
</evidence>
<organism evidence="2 3">
    <name type="scientific">Acidisphaera rubrifaciens HS-AP3</name>
    <dbReference type="NCBI Taxonomy" id="1231350"/>
    <lineage>
        <taxon>Bacteria</taxon>
        <taxon>Pseudomonadati</taxon>
        <taxon>Pseudomonadota</taxon>
        <taxon>Alphaproteobacteria</taxon>
        <taxon>Acetobacterales</taxon>
        <taxon>Acetobacteraceae</taxon>
        <taxon>Acidisphaera</taxon>
    </lineage>
</organism>
<sequence length="83" mass="9066">MPRQLAGLHDAIEAQVRAKPDLTLNELRVWLHQTHGAAASLGLMWNTLARLGLTLKKRRSTLPSRPAPTLRERAKSGAACSST</sequence>
<reference evidence="2 3" key="1">
    <citation type="submission" date="2012-11" db="EMBL/GenBank/DDBJ databases">
        <title>Whole genome sequence of Acidisphaera rubrifaciens HS-AP3.</title>
        <authorList>
            <person name="Azuma Y."/>
            <person name="Higashiura N."/>
            <person name="Hirakawa H."/>
            <person name="Matsushita K."/>
        </authorList>
    </citation>
    <scope>NUCLEOTIDE SEQUENCE [LARGE SCALE GENOMIC DNA]</scope>
    <source>
        <strain evidence="2 3">HS-AP3</strain>
    </source>
</reference>
<dbReference type="Proteomes" id="UP000032680">
    <property type="component" value="Unassembled WGS sequence"/>
</dbReference>
<comment type="caution">
    <text evidence="2">The sequence shown here is derived from an EMBL/GenBank/DDBJ whole genome shotgun (WGS) entry which is preliminary data.</text>
</comment>